<evidence type="ECO:0000256" key="5">
    <source>
        <dbReference type="ARBA" id="ARBA00022692"/>
    </source>
</evidence>
<keyword evidence="3" id="KW-1003">Cell membrane</keyword>
<evidence type="ECO:0000256" key="6">
    <source>
        <dbReference type="ARBA" id="ARBA00022989"/>
    </source>
</evidence>
<evidence type="ECO:0000313" key="9">
    <source>
        <dbReference type="EMBL" id="VAW59013.1"/>
    </source>
</evidence>
<name>A0A3B0X3P8_9ZZZZ</name>
<accession>A0A3B0X3P8</accession>
<reference evidence="9" key="1">
    <citation type="submission" date="2018-06" db="EMBL/GenBank/DDBJ databases">
        <authorList>
            <person name="Zhirakovskaya E."/>
        </authorList>
    </citation>
    <scope>NUCLEOTIDE SEQUENCE</scope>
</reference>
<organism evidence="9">
    <name type="scientific">hydrothermal vent metagenome</name>
    <dbReference type="NCBI Taxonomy" id="652676"/>
    <lineage>
        <taxon>unclassified sequences</taxon>
        <taxon>metagenomes</taxon>
        <taxon>ecological metagenomes</taxon>
    </lineage>
</organism>
<dbReference type="GO" id="GO:0005886">
    <property type="term" value="C:plasma membrane"/>
    <property type="evidence" value="ECO:0007669"/>
    <property type="project" value="UniProtKB-SubCell"/>
</dbReference>
<feature type="transmembrane region" description="Helical" evidence="8">
    <location>
        <begin position="188"/>
        <end position="209"/>
    </location>
</feature>
<evidence type="ECO:0000256" key="3">
    <source>
        <dbReference type="ARBA" id="ARBA00022475"/>
    </source>
</evidence>
<dbReference type="Pfam" id="PF04143">
    <property type="entry name" value="Sulf_transp"/>
    <property type="match status" value="1"/>
</dbReference>
<feature type="transmembrane region" description="Helical" evidence="8">
    <location>
        <begin position="6"/>
        <end position="24"/>
    </location>
</feature>
<keyword evidence="2" id="KW-0813">Transport</keyword>
<evidence type="ECO:0000256" key="2">
    <source>
        <dbReference type="ARBA" id="ARBA00022448"/>
    </source>
</evidence>
<keyword evidence="6 8" id="KW-1133">Transmembrane helix</keyword>
<feature type="transmembrane region" description="Helical" evidence="8">
    <location>
        <begin position="106"/>
        <end position="128"/>
    </location>
</feature>
<evidence type="ECO:0000256" key="4">
    <source>
        <dbReference type="ARBA" id="ARBA00022519"/>
    </source>
</evidence>
<proteinExistence type="predicted"/>
<dbReference type="PANTHER" id="PTHR30574:SF1">
    <property type="entry name" value="SULPHUR TRANSPORT DOMAIN-CONTAINING PROTEIN"/>
    <property type="match status" value="1"/>
</dbReference>
<evidence type="ECO:0000256" key="1">
    <source>
        <dbReference type="ARBA" id="ARBA00004429"/>
    </source>
</evidence>
<evidence type="ECO:0000256" key="7">
    <source>
        <dbReference type="ARBA" id="ARBA00023136"/>
    </source>
</evidence>
<dbReference type="EMBL" id="UOFH01000048">
    <property type="protein sequence ID" value="VAW59013.1"/>
    <property type="molecule type" value="Genomic_DNA"/>
</dbReference>
<dbReference type="PANTHER" id="PTHR30574">
    <property type="entry name" value="INNER MEMBRANE PROTEIN YEDE"/>
    <property type="match status" value="1"/>
</dbReference>
<feature type="transmembrane region" description="Helical" evidence="8">
    <location>
        <begin position="148"/>
        <end position="167"/>
    </location>
</feature>
<keyword evidence="5 8" id="KW-0812">Transmembrane</keyword>
<sequence length="214" mass="23559">MFEYWSWWFSALMLAALAMGFFIATRRTISGSGNWTRVVARDNRDDIIQAEGPFRDNPEMLKDALMKATIEEFGYKTVVDFLAERKGETLPEEPTKTIKTAEHTPWSVHMFFLFMLIVGGFVAANIAGTFEFRVDLGELHTSLFGGGMGYWITLIIGGAMLGFGSRLGGGCSFGHGLGGCPRFVPSSLIATMSFFTTAIIVSVAIHFIIMGTLQ</sequence>
<gene>
    <name evidence="9" type="ORF">MNBD_GAMMA08-766</name>
</gene>
<protein>
    <submittedName>
        <fullName evidence="9">Uncharacterized protein</fullName>
    </submittedName>
</protein>
<keyword evidence="4" id="KW-0997">Cell inner membrane</keyword>
<dbReference type="AlphaFoldDB" id="A0A3B0X3P8"/>
<dbReference type="InterPro" id="IPR007272">
    <property type="entry name" value="Sulf_transp_TsuA/YedE"/>
</dbReference>
<comment type="subcellular location">
    <subcellularLocation>
        <location evidence="1">Cell inner membrane</location>
        <topology evidence="1">Multi-pass membrane protein</topology>
    </subcellularLocation>
</comment>
<keyword evidence="7 8" id="KW-0472">Membrane</keyword>
<evidence type="ECO:0000256" key="8">
    <source>
        <dbReference type="SAM" id="Phobius"/>
    </source>
</evidence>